<evidence type="ECO:0000256" key="3">
    <source>
        <dbReference type="ARBA" id="ARBA00022989"/>
    </source>
</evidence>
<feature type="transmembrane region" description="Helical" evidence="5">
    <location>
        <begin position="36"/>
        <end position="58"/>
    </location>
</feature>
<proteinExistence type="predicted"/>
<dbReference type="OrthoDB" id="75720at2759"/>
<organism evidence="6 7">
    <name type="scientific">Kazachstania africana (strain ATCC 22294 / BCRC 22015 / CBS 2517 / CECT 1963 / NBRC 1671 / NRRL Y-8276)</name>
    <name type="common">Yeast</name>
    <name type="synonym">Kluyveromyces africanus</name>
    <dbReference type="NCBI Taxonomy" id="1071382"/>
    <lineage>
        <taxon>Eukaryota</taxon>
        <taxon>Fungi</taxon>
        <taxon>Dikarya</taxon>
        <taxon>Ascomycota</taxon>
        <taxon>Saccharomycotina</taxon>
        <taxon>Saccharomycetes</taxon>
        <taxon>Saccharomycetales</taxon>
        <taxon>Saccharomycetaceae</taxon>
        <taxon>Kazachstania</taxon>
    </lineage>
</organism>
<keyword evidence="3 5" id="KW-1133">Transmembrane helix</keyword>
<dbReference type="EMBL" id="HE650829">
    <property type="protein sequence ID" value="CCF60010.1"/>
    <property type="molecule type" value="Genomic_DNA"/>
</dbReference>
<feature type="transmembrane region" description="Helical" evidence="5">
    <location>
        <begin position="218"/>
        <end position="238"/>
    </location>
</feature>
<dbReference type="GO" id="GO:0016020">
    <property type="term" value="C:membrane"/>
    <property type="evidence" value="ECO:0007669"/>
    <property type="project" value="UniProtKB-SubCell"/>
</dbReference>
<feature type="transmembrane region" description="Helical" evidence="5">
    <location>
        <begin position="78"/>
        <end position="101"/>
    </location>
</feature>
<keyword evidence="7" id="KW-1185">Reference proteome</keyword>
<protein>
    <submittedName>
        <fullName evidence="6">Uncharacterized protein</fullName>
    </submittedName>
</protein>
<dbReference type="GeneID" id="13883646"/>
<keyword evidence="4 5" id="KW-0472">Membrane</keyword>
<dbReference type="InParanoid" id="H2B060"/>
<dbReference type="Proteomes" id="UP000005220">
    <property type="component" value="Chromosome 9"/>
</dbReference>
<evidence type="ECO:0000256" key="1">
    <source>
        <dbReference type="ARBA" id="ARBA00004141"/>
    </source>
</evidence>
<dbReference type="HOGENOM" id="CLU_095775_0_0_1"/>
<keyword evidence="2 5" id="KW-0812">Transmembrane</keyword>
<dbReference type="eggNOG" id="ENOG502RXGR">
    <property type="taxonomic scope" value="Eukaryota"/>
</dbReference>
<dbReference type="AlphaFoldDB" id="H2B060"/>
<accession>H2B060</accession>
<dbReference type="Pfam" id="PF04193">
    <property type="entry name" value="PQ-loop"/>
    <property type="match status" value="1"/>
</dbReference>
<feature type="transmembrane region" description="Helical" evidence="5">
    <location>
        <begin position="189"/>
        <end position="206"/>
    </location>
</feature>
<dbReference type="InterPro" id="IPR006603">
    <property type="entry name" value="PQ-loop_rpt"/>
</dbReference>
<evidence type="ECO:0000313" key="6">
    <source>
        <dbReference type="EMBL" id="CCF60010.1"/>
    </source>
</evidence>
<comment type="subcellular location">
    <subcellularLocation>
        <location evidence="1">Membrane</location>
        <topology evidence="1">Multi-pass membrane protein</topology>
    </subcellularLocation>
</comment>
<evidence type="ECO:0000256" key="5">
    <source>
        <dbReference type="SAM" id="Phobius"/>
    </source>
</evidence>
<sequence length="252" mass="29802">MILRLTQFISQLLNVFALQSQIRFNRLHKSIYGISYDYYILETLICIASIYYSTNYQFNTTARSQLMLRYPVWFETESLSSVISNVLIILEVSRLVGLFLVDRQLRLYYRTKHEFQGYSTICRIVIGTFWLLFVVSIIIIFKIKSGKLFVLDHFDITWTLTQLLKIGSLWPQICINWMTRSCKGMSINFIKFSIISNIIIVLGILVENKNNFQFQLPFNSEVLFVTLIRLINMLIVLYQQQFLYNNKTIVIY</sequence>
<evidence type="ECO:0000256" key="4">
    <source>
        <dbReference type="ARBA" id="ARBA00023136"/>
    </source>
</evidence>
<evidence type="ECO:0000256" key="2">
    <source>
        <dbReference type="ARBA" id="ARBA00022692"/>
    </source>
</evidence>
<name>H2B060_KAZAF</name>
<dbReference type="RefSeq" id="XP_003959145.1">
    <property type="nucleotide sequence ID" value="XM_003959096.1"/>
</dbReference>
<feature type="transmembrane region" description="Helical" evidence="5">
    <location>
        <begin position="156"/>
        <end position="177"/>
    </location>
</feature>
<dbReference type="FunCoup" id="H2B060">
    <property type="interactions" value="27"/>
</dbReference>
<feature type="transmembrane region" description="Helical" evidence="5">
    <location>
        <begin position="121"/>
        <end position="141"/>
    </location>
</feature>
<gene>
    <name evidence="6" type="primary">KAFR0I02310</name>
    <name evidence="6" type="ORF">KAFR_0I02310</name>
</gene>
<reference evidence="6 7" key="1">
    <citation type="journal article" date="2011" name="Proc. Natl. Acad. Sci. U.S.A.">
        <title>Evolutionary erosion of yeast sex chromosomes by mating-type switching accidents.</title>
        <authorList>
            <person name="Gordon J.L."/>
            <person name="Armisen D."/>
            <person name="Proux-Wera E."/>
            <person name="Oheigeartaigh S.S."/>
            <person name="Byrne K.P."/>
            <person name="Wolfe K.H."/>
        </authorList>
    </citation>
    <scope>NUCLEOTIDE SEQUENCE [LARGE SCALE GENOMIC DNA]</scope>
    <source>
        <strain evidence="7">ATCC 22294 / BCRC 22015 / CBS 2517 / CECT 1963 / NBRC 1671 / NRRL Y-8276</strain>
    </source>
</reference>
<evidence type="ECO:0000313" key="7">
    <source>
        <dbReference type="Proteomes" id="UP000005220"/>
    </source>
</evidence>
<dbReference type="KEGG" id="kaf:KAFR_0I02310"/>